<keyword evidence="2" id="KW-1185">Reference proteome</keyword>
<organism evidence="1 2">
    <name type="scientific">Phytophthora sojae (strain P6497)</name>
    <name type="common">Soybean stem and root rot agent</name>
    <name type="synonym">Phytophthora megasperma f. sp. glycines</name>
    <dbReference type="NCBI Taxonomy" id="1094619"/>
    <lineage>
        <taxon>Eukaryota</taxon>
        <taxon>Sar</taxon>
        <taxon>Stramenopiles</taxon>
        <taxon>Oomycota</taxon>
        <taxon>Peronosporomycetes</taxon>
        <taxon>Peronosporales</taxon>
        <taxon>Peronosporaceae</taxon>
        <taxon>Phytophthora</taxon>
    </lineage>
</organism>
<proteinExistence type="predicted"/>
<dbReference type="AlphaFoldDB" id="G4YEM6"/>
<dbReference type="EMBL" id="JH159151">
    <property type="protein sequence ID" value="EGZ27303.1"/>
    <property type="molecule type" value="Genomic_DNA"/>
</dbReference>
<dbReference type="GeneID" id="20649358"/>
<name>G4YEM6_PHYSP</name>
<reference evidence="1 2" key="1">
    <citation type="journal article" date="2006" name="Science">
        <title>Phytophthora genome sequences uncover evolutionary origins and mechanisms of pathogenesis.</title>
        <authorList>
            <person name="Tyler B.M."/>
            <person name="Tripathy S."/>
            <person name="Zhang X."/>
            <person name="Dehal P."/>
            <person name="Jiang R.H."/>
            <person name="Aerts A."/>
            <person name="Arredondo F.D."/>
            <person name="Baxter L."/>
            <person name="Bensasson D."/>
            <person name="Beynon J.L."/>
            <person name="Chapman J."/>
            <person name="Damasceno C.M."/>
            <person name="Dorrance A.E."/>
            <person name="Dou D."/>
            <person name="Dickerman A.W."/>
            <person name="Dubchak I.L."/>
            <person name="Garbelotto M."/>
            <person name="Gijzen M."/>
            <person name="Gordon S.G."/>
            <person name="Govers F."/>
            <person name="Grunwald N.J."/>
            <person name="Huang W."/>
            <person name="Ivors K.L."/>
            <person name="Jones R.W."/>
            <person name="Kamoun S."/>
            <person name="Krampis K."/>
            <person name="Lamour K.H."/>
            <person name="Lee M.K."/>
            <person name="McDonald W.H."/>
            <person name="Medina M."/>
            <person name="Meijer H.J."/>
            <person name="Nordberg E.K."/>
            <person name="Maclean D.J."/>
            <person name="Ospina-Giraldo M.D."/>
            <person name="Morris P.F."/>
            <person name="Phuntumart V."/>
            <person name="Putnam N.H."/>
            <person name="Rash S."/>
            <person name="Rose J.K."/>
            <person name="Sakihama Y."/>
            <person name="Salamov A.A."/>
            <person name="Savidor A."/>
            <person name="Scheuring C.F."/>
            <person name="Smith B.M."/>
            <person name="Sobral B.W."/>
            <person name="Terry A."/>
            <person name="Torto-Alalibo T.A."/>
            <person name="Win J."/>
            <person name="Xu Z."/>
            <person name="Zhang H."/>
            <person name="Grigoriev I.V."/>
            <person name="Rokhsar D.S."/>
            <person name="Boore J.L."/>
        </authorList>
    </citation>
    <scope>NUCLEOTIDE SEQUENCE [LARGE SCALE GENOMIC DNA]</scope>
    <source>
        <strain evidence="1 2">P6497</strain>
    </source>
</reference>
<dbReference type="InParanoid" id="G4YEM6"/>
<evidence type="ECO:0008006" key="3">
    <source>
        <dbReference type="Google" id="ProtNLM"/>
    </source>
</evidence>
<gene>
    <name evidence="1" type="ORF">PHYSODRAFT_353397</name>
</gene>
<protein>
    <recommendedName>
        <fullName evidence="3">RNase H type-1 domain-containing protein</fullName>
    </recommendedName>
</protein>
<dbReference type="RefSeq" id="XP_009514578.1">
    <property type="nucleotide sequence ID" value="XM_009516283.1"/>
</dbReference>
<accession>G4YEM6</accession>
<dbReference type="Proteomes" id="UP000002640">
    <property type="component" value="Unassembled WGS sequence"/>
</dbReference>
<evidence type="ECO:0000313" key="1">
    <source>
        <dbReference type="EMBL" id="EGZ27303.1"/>
    </source>
</evidence>
<dbReference type="KEGG" id="psoj:PHYSODRAFT_353397"/>
<evidence type="ECO:0000313" key="2">
    <source>
        <dbReference type="Proteomes" id="UP000002640"/>
    </source>
</evidence>
<sequence length="85" mass="9492">MADRLMVRSWTHHLRHFNKMADALANIAIDSKTSKQAFAADVPDLPQNWSSVVTFLQGDVDHWIDTLCVYVSHTSGYGGKLPGLH</sequence>